<feature type="domain" description="RPRD1A/B C-terminal" evidence="1">
    <location>
        <begin position="2"/>
        <end position="97"/>
    </location>
</feature>
<dbReference type="OrthoDB" id="10069473at2759"/>
<dbReference type="InterPro" id="IPR032337">
    <property type="entry name" value="RPRD1A/B_C"/>
</dbReference>
<keyword evidence="3" id="KW-1185">Reference proteome</keyword>
<dbReference type="Pfam" id="PF16566">
    <property type="entry name" value="CREPT"/>
    <property type="match status" value="2"/>
</dbReference>
<name>A0A3P7M2V0_DIBLA</name>
<evidence type="ECO:0000313" key="3">
    <source>
        <dbReference type="Proteomes" id="UP000281553"/>
    </source>
</evidence>
<gene>
    <name evidence="2" type="ORF">DILT_LOCUS12399</name>
</gene>
<sequence>METLQSTPSGDAATRQTISEFPAEVSDEVGRALDDHGSVEKLKAEQLLEQVRVALNQLDAYNRLLDEEMGQRTNLGLSLPAYRSFLQEEIRQTRALIEVCPGGFFFLAKQYQIIEGKEVKLKTRHTETLKNSLELHIRSLPDICLRPDQTSRLDPLPSVGDLFR</sequence>
<dbReference type="Proteomes" id="UP000281553">
    <property type="component" value="Unassembled WGS sequence"/>
</dbReference>
<dbReference type="Gene3D" id="6.10.250.2560">
    <property type="match status" value="1"/>
</dbReference>
<accession>A0A3P7M2V0</accession>
<evidence type="ECO:0000259" key="1">
    <source>
        <dbReference type="Pfam" id="PF16566"/>
    </source>
</evidence>
<dbReference type="EMBL" id="UYRU01066311">
    <property type="protein sequence ID" value="VDN16568.1"/>
    <property type="molecule type" value="Genomic_DNA"/>
</dbReference>
<evidence type="ECO:0000313" key="2">
    <source>
        <dbReference type="EMBL" id="VDN16568.1"/>
    </source>
</evidence>
<proteinExistence type="predicted"/>
<feature type="domain" description="RPRD1A/B C-terminal" evidence="1">
    <location>
        <begin position="117"/>
        <end position="163"/>
    </location>
</feature>
<reference evidence="2 3" key="1">
    <citation type="submission" date="2018-11" db="EMBL/GenBank/DDBJ databases">
        <authorList>
            <consortium name="Pathogen Informatics"/>
        </authorList>
    </citation>
    <scope>NUCLEOTIDE SEQUENCE [LARGE SCALE GENOMIC DNA]</scope>
</reference>
<dbReference type="AlphaFoldDB" id="A0A3P7M2V0"/>
<protein>
    <recommendedName>
        <fullName evidence="1">RPRD1A/B C-terminal domain-containing protein</fullName>
    </recommendedName>
</protein>
<organism evidence="2 3">
    <name type="scientific">Dibothriocephalus latus</name>
    <name type="common">Fish tapeworm</name>
    <name type="synonym">Diphyllobothrium latum</name>
    <dbReference type="NCBI Taxonomy" id="60516"/>
    <lineage>
        <taxon>Eukaryota</taxon>
        <taxon>Metazoa</taxon>
        <taxon>Spiralia</taxon>
        <taxon>Lophotrochozoa</taxon>
        <taxon>Platyhelminthes</taxon>
        <taxon>Cestoda</taxon>
        <taxon>Eucestoda</taxon>
        <taxon>Diphyllobothriidea</taxon>
        <taxon>Diphyllobothriidae</taxon>
        <taxon>Dibothriocephalus</taxon>
    </lineage>
</organism>